<dbReference type="AlphaFoldDB" id="A0A8C3J248"/>
<dbReference type="SMART" id="SM00318">
    <property type="entry name" value="SNc"/>
    <property type="match status" value="1"/>
</dbReference>
<dbReference type="Gene3D" id="2.40.50.90">
    <property type="match status" value="1"/>
</dbReference>
<protein>
    <recommendedName>
        <fullName evidence="2">TNase-like domain-containing protein</fullName>
    </recommendedName>
</protein>
<dbReference type="InterPro" id="IPR016071">
    <property type="entry name" value="Staphylococal_nuclease_OB-fold"/>
</dbReference>
<evidence type="ECO:0000313" key="4">
    <source>
        <dbReference type="Proteomes" id="UP000694419"/>
    </source>
</evidence>
<dbReference type="Proteomes" id="UP000694419">
    <property type="component" value="Unplaced"/>
</dbReference>
<evidence type="ECO:0000313" key="3">
    <source>
        <dbReference type="Ensembl" id="ENSCPGP00000001083.1"/>
    </source>
</evidence>
<name>A0A8C3J248_9CHAR</name>
<evidence type="ECO:0000259" key="2">
    <source>
        <dbReference type="SMART" id="SM00318"/>
    </source>
</evidence>
<reference evidence="3" key="1">
    <citation type="submission" date="2025-08" db="UniProtKB">
        <authorList>
            <consortium name="Ensembl"/>
        </authorList>
    </citation>
    <scope>IDENTIFICATION</scope>
</reference>
<proteinExistence type="predicted"/>
<feature type="region of interest" description="Disordered" evidence="1">
    <location>
        <begin position="116"/>
        <end position="161"/>
    </location>
</feature>
<dbReference type="SUPFAM" id="SSF50199">
    <property type="entry name" value="Staphylococcal nuclease"/>
    <property type="match status" value="1"/>
</dbReference>
<feature type="region of interest" description="Disordered" evidence="1">
    <location>
        <begin position="56"/>
        <end position="75"/>
    </location>
</feature>
<feature type="compositionally biased region" description="Low complexity" evidence="1">
    <location>
        <begin position="1"/>
        <end position="15"/>
    </location>
</feature>
<organism evidence="3 4">
    <name type="scientific">Calidris pygmaea</name>
    <name type="common">Spoon-billed sandpiper</name>
    <dbReference type="NCBI Taxonomy" id="425635"/>
    <lineage>
        <taxon>Eukaryota</taxon>
        <taxon>Metazoa</taxon>
        <taxon>Chordata</taxon>
        <taxon>Craniata</taxon>
        <taxon>Vertebrata</taxon>
        <taxon>Euteleostomi</taxon>
        <taxon>Archelosauria</taxon>
        <taxon>Archosauria</taxon>
        <taxon>Dinosauria</taxon>
        <taxon>Saurischia</taxon>
        <taxon>Theropoda</taxon>
        <taxon>Coelurosauria</taxon>
        <taxon>Aves</taxon>
        <taxon>Neognathae</taxon>
        <taxon>Neoaves</taxon>
        <taxon>Charadriiformes</taxon>
        <taxon>Scolopacidae</taxon>
        <taxon>Calidris</taxon>
    </lineage>
</organism>
<dbReference type="InterPro" id="IPR035437">
    <property type="entry name" value="SNase_OB-fold_sf"/>
</dbReference>
<reference evidence="3" key="2">
    <citation type="submission" date="2025-09" db="UniProtKB">
        <authorList>
            <consortium name="Ensembl"/>
        </authorList>
    </citation>
    <scope>IDENTIFICATION</scope>
</reference>
<feature type="compositionally biased region" description="Low complexity" evidence="1">
    <location>
        <begin position="136"/>
        <end position="159"/>
    </location>
</feature>
<keyword evidence="4" id="KW-1185">Reference proteome</keyword>
<sequence length="312" mass="33173">PVLVTPPWGSAGGPSSPDPPRGVLSGCAIIVRGQPRGGPPPERQINLSNIRAGNLARRAAAGQPDAKDTPDEPWGFPAREFLRKKLIGKEVCFTVEYKTPQGREYGMVYLGKAPSRADWPSWRNKPRVPRRGCGARGRAPTPSGTSSTPSRTPATSWTPCTRSRSTVSWLHLCSWGHPITSPAASGGCAPRSSGRRTPPKSPSPLRPKPSSSRSRGCCRGTCRSSWRAATTRTSWAPSCTRQVGQEGWERVPAGGGAAARPRLELLKVVARSGCLRWGLRAAGSCVLLTGGRGGPWSIWAAPEAGGHRWGGL</sequence>
<evidence type="ECO:0000256" key="1">
    <source>
        <dbReference type="SAM" id="MobiDB-lite"/>
    </source>
</evidence>
<feature type="region of interest" description="Disordered" evidence="1">
    <location>
        <begin position="183"/>
        <end position="216"/>
    </location>
</feature>
<accession>A0A8C3J248</accession>
<feature type="region of interest" description="Disordered" evidence="1">
    <location>
        <begin position="1"/>
        <end position="23"/>
    </location>
</feature>
<feature type="domain" description="TNase-like" evidence="2">
    <location>
        <begin position="18"/>
        <end position="124"/>
    </location>
</feature>
<dbReference type="Ensembl" id="ENSCPGT00000001210.1">
    <property type="protein sequence ID" value="ENSCPGP00000001083.1"/>
    <property type="gene ID" value="ENSCPGG00000000851.1"/>
</dbReference>